<dbReference type="Proteomes" id="UP000247498">
    <property type="component" value="Unassembled WGS sequence"/>
</dbReference>
<feature type="signal peptide" evidence="1">
    <location>
        <begin position="1"/>
        <end position="18"/>
    </location>
</feature>
<dbReference type="EMBL" id="BDRX01000116">
    <property type="protein sequence ID" value="GBF98091.1"/>
    <property type="molecule type" value="Genomic_DNA"/>
</dbReference>
<keyword evidence="1" id="KW-0732">Signal</keyword>
<reference evidence="2 3" key="1">
    <citation type="journal article" date="2018" name="Sci. Rep.">
        <title>Raphidocelis subcapitata (=Pseudokirchneriella subcapitata) provides an insight into genome evolution and environmental adaptations in the Sphaeropleales.</title>
        <authorList>
            <person name="Suzuki S."/>
            <person name="Yamaguchi H."/>
            <person name="Nakajima N."/>
            <person name="Kawachi M."/>
        </authorList>
    </citation>
    <scope>NUCLEOTIDE SEQUENCE [LARGE SCALE GENOMIC DNA]</scope>
    <source>
        <strain evidence="2 3">NIES-35</strain>
    </source>
</reference>
<protein>
    <submittedName>
        <fullName evidence="2">Histidyl-tRNA synthetase</fullName>
    </submittedName>
</protein>
<evidence type="ECO:0000313" key="2">
    <source>
        <dbReference type="EMBL" id="GBF98091.1"/>
    </source>
</evidence>
<comment type="caution">
    <text evidence="2">The sequence shown here is derived from an EMBL/GenBank/DDBJ whole genome shotgun (WGS) entry which is preliminary data.</text>
</comment>
<dbReference type="OrthoDB" id="540827at2759"/>
<evidence type="ECO:0000313" key="3">
    <source>
        <dbReference type="Proteomes" id="UP000247498"/>
    </source>
</evidence>
<dbReference type="AlphaFoldDB" id="A0A2V0PE08"/>
<dbReference type="InParanoid" id="A0A2V0PE08"/>
<keyword evidence="2" id="KW-0436">Ligase</keyword>
<keyword evidence="3" id="KW-1185">Reference proteome</keyword>
<feature type="chain" id="PRO_5016063938" evidence="1">
    <location>
        <begin position="19"/>
        <end position="571"/>
    </location>
</feature>
<dbReference type="GO" id="GO:0004812">
    <property type="term" value="F:aminoacyl-tRNA ligase activity"/>
    <property type="evidence" value="ECO:0007669"/>
    <property type="project" value="UniProtKB-KW"/>
</dbReference>
<organism evidence="2 3">
    <name type="scientific">Raphidocelis subcapitata</name>
    <dbReference type="NCBI Taxonomy" id="307507"/>
    <lineage>
        <taxon>Eukaryota</taxon>
        <taxon>Viridiplantae</taxon>
        <taxon>Chlorophyta</taxon>
        <taxon>core chlorophytes</taxon>
        <taxon>Chlorophyceae</taxon>
        <taxon>CS clade</taxon>
        <taxon>Sphaeropleales</taxon>
        <taxon>Selenastraceae</taxon>
        <taxon>Raphidocelis</taxon>
    </lineage>
</organism>
<sequence>MLLLAVALSVAFPRRALAGNAPTYCSKTGTPLQAPVVGGGSFGFSVSTNVNADTVIVGQPDANGGKGLVYAYNHISLCAYQSFELQRPPDPTSKAGGAEPAGLLGMMTAMSRDGKWLAVAGSLEASSAMAQVFIYRRHANDSNGGFELHQKLLLQPGPTANLDTPPGHVYAGSLSMSRDGRLVLVSWSVYGAGQGSDSSDPYGPPSGAFYGSAQLYRRLNTGDKYTRAQADLARIAPPLTRTQFFGANSAVVGDGSVIAVSTRVIDPTQPAGAPAIVIYRRTNTGVFELLTTLRVPGSDGTFVMTDTGSHLAVVRGTNINVYVREGDLSSGKTVYNKRCTLVGEEMNLEPTFTKLAMTISNNSTLRLAVGNSLDSVFVWSIPLGGKRAYNDGTCPSSLERTLTGETGSQFGTALAVTEDGRTLIIGVPGSSQHPDVEVLMVDIEPQKAPSPAPAPGAPPKGMGGLFRNPKASSVNLDNTYFVSNPSSVLVSARRGTVGVPAPQPFDLNSWSKGSPGGAPYDSQLGYSIAPNNPYVSGGRPVKASSTLGLLSAMGGLGLSTASLRPASLQAG</sequence>
<proteinExistence type="predicted"/>
<name>A0A2V0PE08_9CHLO</name>
<gene>
    <name evidence="2" type="ORF">Rsub_10837</name>
</gene>
<dbReference type="SUPFAM" id="SSF69322">
    <property type="entry name" value="Tricorn protease domain 2"/>
    <property type="match status" value="1"/>
</dbReference>
<accession>A0A2V0PE08</accession>
<evidence type="ECO:0000256" key="1">
    <source>
        <dbReference type="SAM" id="SignalP"/>
    </source>
</evidence>
<keyword evidence="2" id="KW-0030">Aminoacyl-tRNA synthetase</keyword>